<reference evidence="1 2" key="1">
    <citation type="submission" date="2020-02" db="EMBL/GenBank/DDBJ databases">
        <authorList>
            <person name="Ferguson B K."/>
        </authorList>
    </citation>
    <scope>NUCLEOTIDE SEQUENCE [LARGE SCALE GENOMIC DNA]</scope>
</reference>
<protein>
    <submittedName>
        <fullName evidence="1">Uncharacterized protein</fullName>
    </submittedName>
</protein>
<dbReference type="Proteomes" id="UP000479190">
    <property type="component" value="Unassembled WGS sequence"/>
</dbReference>
<dbReference type="AlphaFoldDB" id="A0A6H5IA52"/>
<sequence>MNRLYTKIKSLISHLPCVKLNPTNGRCRAEKAELADGGTASELRTSLSSTSKLDMLYTSCPPGVYKYMIILTRAAAMCTNRHELFLRRASRVYSRYPTVRARGCSSSSSDWRRLQRGDTTTTTTTAIRQSQLHIESRAELVTISNTRRAMAYKLSYIRRDHSDSYPSIPPGMKPGGERSSMACRASRTGVSRQPASRSEWAATSHPRGCIDSYFGGRIITAAVRERARSCVDFSARKCCCCCCCFGCLVPSACVYVSASCRNVSESSLLCLCVYVCVFVSVRQAAATVPASYSQHQ</sequence>
<organism evidence="1 2">
    <name type="scientific">Trichogramma brassicae</name>
    <dbReference type="NCBI Taxonomy" id="86971"/>
    <lineage>
        <taxon>Eukaryota</taxon>
        <taxon>Metazoa</taxon>
        <taxon>Ecdysozoa</taxon>
        <taxon>Arthropoda</taxon>
        <taxon>Hexapoda</taxon>
        <taxon>Insecta</taxon>
        <taxon>Pterygota</taxon>
        <taxon>Neoptera</taxon>
        <taxon>Endopterygota</taxon>
        <taxon>Hymenoptera</taxon>
        <taxon>Apocrita</taxon>
        <taxon>Proctotrupomorpha</taxon>
        <taxon>Chalcidoidea</taxon>
        <taxon>Trichogrammatidae</taxon>
        <taxon>Trichogramma</taxon>
    </lineage>
</organism>
<accession>A0A6H5IA52</accession>
<evidence type="ECO:0000313" key="1">
    <source>
        <dbReference type="EMBL" id="CAB0033594.1"/>
    </source>
</evidence>
<dbReference type="EMBL" id="CADCXV010000716">
    <property type="protein sequence ID" value="CAB0033594.1"/>
    <property type="molecule type" value="Genomic_DNA"/>
</dbReference>
<keyword evidence="2" id="KW-1185">Reference proteome</keyword>
<evidence type="ECO:0000313" key="2">
    <source>
        <dbReference type="Proteomes" id="UP000479190"/>
    </source>
</evidence>
<name>A0A6H5IA52_9HYME</name>
<gene>
    <name evidence="1" type="ORF">TBRA_LOCUS5492</name>
</gene>
<proteinExistence type="predicted"/>